<gene>
    <name evidence="1" type="ORF">ES724_12095</name>
</gene>
<dbReference type="SUPFAM" id="SSF101898">
    <property type="entry name" value="NHL repeat"/>
    <property type="match status" value="1"/>
</dbReference>
<proteinExistence type="predicted"/>
<dbReference type="AlphaFoldDB" id="A0A5C6ZSX1"/>
<dbReference type="RefSeq" id="WP_146933274.1">
    <property type="nucleotide sequence ID" value="NZ_CBCSHZ010000039.1"/>
</dbReference>
<keyword evidence="2" id="KW-1185">Reference proteome</keyword>
<name>A0A5C6ZSX1_9FLAO</name>
<sequence length="816" mass="91315">MTRLLTALLVVFTLISCEKAENYSSDLFNFVPENSYYIISSNNVPAFIAKIDSSTFFDKDKLQSGFNVIALKEYTDLLIPSKSLIAFSRKDSVTYNYLVIAEAKKDTLVLKKHPNFSIESISTEELDYKKITIDNNITYSVFIDNTILASSSKTLLIDAINHSQSNDIRTESFQKAIAGASLDKTSIFINHSAAKFKAQKNSGPNKLLGTPISDWSVVDLDLSSKKINFNGIAVSNTDSENILEIFQNVKHQKNELQNIVPISANRFYSFTYKDFKNVDSNLKKFKKDSLILNNNNLLNFTKEAGVIYLKEGVAIALNTTDAQLAKETLPSSDAMATDYRGVSIYSISENTYLKFLEPLIPSEGVTKYAFIENFLVYSKNQETLELIISNYQNNTTYAKHESFLTLQADLAESSSLLIVSTPNLTKDKNYKSLPIQITNSLSEYFDKDYNFLAIQYVKSDGFSHIHGSVTNAGSEKSEDIQETVTISLPESISGEPFLFSITNKTNAIVYQDINNVLYAVSNQGTTLWKKQLESKILGELQQIDINKNGSKHLAFATLNNFFVIDAKGKETRGFPLKFNDLITQPLAIFDYDNKGNYRFVITQKNKLLMYNAKGNSVNGFDFKGATSEIIQPPKHIRIKNKDYIVVPEENGKLHILSRQGKERITVKGKIDFSESAWYENSNSFVSLAEDGKLLKIDSNGKISKVQVKASNGLKITANENVLVLLSTNILKINNREIQLDFGLYTEPSIYKFEGKSYISIADTQAKKVYLFNENGELLPNFPTYGVGISGVTSAKQGVSRTALILGEGNEVILYNF</sequence>
<accession>A0A5C6ZSX1</accession>
<dbReference type="EMBL" id="VORY01000015">
    <property type="protein sequence ID" value="TXD92982.1"/>
    <property type="molecule type" value="Genomic_DNA"/>
</dbReference>
<protein>
    <submittedName>
        <fullName evidence="1">Uncharacterized protein</fullName>
    </submittedName>
</protein>
<evidence type="ECO:0000313" key="2">
    <source>
        <dbReference type="Proteomes" id="UP000321367"/>
    </source>
</evidence>
<dbReference type="OrthoDB" id="1093345at2"/>
<organism evidence="1 2">
    <name type="scientific">Gillisia hiemivivida</name>
    <dbReference type="NCBI Taxonomy" id="291190"/>
    <lineage>
        <taxon>Bacteria</taxon>
        <taxon>Pseudomonadati</taxon>
        <taxon>Bacteroidota</taxon>
        <taxon>Flavobacteriia</taxon>
        <taxon>Flavobacteriales</taxon>
        <taxon>Flavobacteriaceae</taxon>
        <taxon>Gillisia</taxon>
    </lineage>
</organism>
<dbReference type="PROSITE" id="PS51257">
    <property type="entry name" value="PROKAR_LIPOPROTEIN"/>
    <property type="match status" value="1"/>
</dbReference>
<evidence type="ECO:0000313" key="1">
    <source>
        <dbReference type="EMBL" id="TXD92982.1"/>
    </source>
</evidence>
<dbReference type="Proteomes" id="UP000321367">
    <property type="component" value="Unassembled WGS sequence"/>
</dbReference>
<comment type="caution">
    <text evidence="1">The sequence shown here is derived from an EMBL/GenBank/DDBJ whole genome shotgun (WGS) entry which is preliminary data.</text>
</comment>
<reference evidence="1 2" key="1">
    <citation type="submission" date="2019-08" db="EMBL/GenBank/DDBJ databases">
        <title>Genome sequence of Gillisia hiemivivida IC154 (type strain).</title>
        <authorList>
            <person name="Bowman J.P."/>
        </authorList>
    </citation>
    <scope>NUCLEOTIDE SEQUENCE [LARGE SCALE GENOMIC DNA]</scope>
    <source>
        <strain evidence="1 2">IC154</strain>
    </source>
</reference>